<keyword evidence="6" id="KW-1185">Reference proteome</keyword>
<dbReference type="PANTHER" id="PTHR33018">
    <property type="entry name" value="OS10G0338966 PROTEIN-RELATED"/>
    <property type="match status" value="1"/>
</dbReference>
<gene>
    <name evidence="5" type="ORF">EJB05_08521</name>
</gene>
<evidence type="ECO:0000259" key="4">
    <source>
        <dbReference type="Pfam" id="PF02902"/>
    </source>
</evidence>
<reference evidence="5 6" key="1">
    <citation type="journal article" date="2019" name="Sci. Rep.">
        <title>A high-quality genome of Eragrostis curvula grass provides insights into Poaceae evolution and supports new strategies to enhance forage quality.</title>
        <authorList>
            <person name="Carballo J."/>
            <person name="Santos B.A.C.M."/>
            <person name="Zappacosta D."/>
            <person name="Garbus I."/>
            <person name="Selva J.P."/>
            <person name="Gallo C.A."/>
            <person name="Diaz A."/>
            <person name="Albertini E."/>
            <person name="Caccamo M."/>
            <person name="Echenique V."/>
        </authorList>
    </citation>
    <scope>NUCLEOTIDE SEQUENCE [LARGE SCALE GENOMIC DNA]</scope>
    <source>
        <strain evidence="6">cv. Victoria</strain>
        <tissue evidence="5">Leaf</tissue>
    </source>
</reference>
<evidence type="ECO:0000256" key="3">
    <source>
        <dbReference type="ARBA" id="ARBA00022801"/>
    </source>
</evidence>
<comment type="caution">
    <text evidence="5">The sequence shown here is derived from an EMBL/GenBank/DDBJ whole genome shotgun (WGS) entry which is preliminary data.</text>
</comment>
<proteinExistence type="inferred from homology"/>
<dbReference type="GO" id="GO:0006508">
    <property type="term" value="P:proteolysis"/>
    <property type="evidence" value="ECO:0007669"/>
    <property type="project" value="UniProtKB-KW"/>
</dbReference>
<protein>
    <recommendedName>
        <fullName evidence="4">Ubiquitin-like protease family profile domain-containing protein</fullName>
    </recommendedName>
</protein>
<dbReference type="InterPro" id="IPR003653">
    <property type="entry name" value="Peptidase_C48_C"/>
</dbReference>
<evidence type="ECO:0000313" key="6">
    <source>
        <dbReference type="Proteomes" id="UP000324897"/>
    </source>
</evidence>
<comment type="similarity">
    <text evidence="1">Belongs to the peptidase C48 family.</text>
</comment>
<dbReference type="PANTHER" id="PTHR33018:SF30">
    <property type="entry name" value="OS02G0502850 PROTEIN"/>
    <property type="match status" value="1"/>
</dbReference>
<sequence>MVQNPQAKKVIPAGLTSSNPNYICGEPLLPTCQLSPAKKKNGLVAAFKRHHFLRSGDSEFFYVGFNDVYELFNYDALDVSILRCYTLSLIKETREKAMPVGFLDPEAMTLSTICDDKSYVVDYVTRAFGKYDKKKWIIFAHNPGNHWILIVVVPKWHKVLYFDSKRSSPRNHALLKDVLNEAFLSYCSTYGMPSKKLTHVTKFSCHQQGSTQECGFYTAHHMRLALGLRSVEGPELETRLERDASANFEESETRFA</sequence>
<evidence type="ECO:0000313" key="5">
    <source>
        <dbReference type="EMBL" id="TVU42130.1"/>
    </source>
</evidence>
<dbReference type="OrthoDB" id="689591at2759"/>
<name>A0A5J9W492_9POAL</name>
<dbReference type="InterPro" id="IPR038765">
    <property type="entry name" value="Papain-like_cys_pep_sf"/>
</dbReference>
<evidence type="ECO:0000256" key="1">
    <source>
        <dbReference type="ARBA" id="ARBA00005234"/>
    </source>
</evidence>
<keyword evidence="2" id="KW-0645">Protease</keyword>
<dbReference type="Pfam" id="PF02902">
    <property type="entry name" value="Peptidase_C48"/>
    <property type="match status" value="1"/>
</dbReference>
<organism evidence="5 6">
    <name type="scientific">Eragrostis curvula</name>
    <name type="common">weeping love grass</name>
    <dbReference type="NCBI Taxonomy" id="38414"/>
    <lineage>
        <taxon>Eukaryota</taxon>
        <taxon>Viridiplantae</taxon>
        <taxon>Streptophyta</taxon>
        <taxon>Embryophyta</taxon>
        <taxon>Tracheophyta</taxon>
        <taxon>Spermatophyta</taxon>
        <taxon>Magnoliopsida</taxon>
        <taxon>Liliopsida</taxon>
        <taxon>Poales</taxon>
        <taxon>Poaceae</taxon>
        <taxon>PACMAD clade</taxon>
        <taxon>Chloridoideae</taxon>
        <taxon>Eragrostideae</taxon>
        <taxon>Eragrostidinae</taxon>
        <taxon>Eragrostis</taxon>
    </lineage>
</organism>
<accession>A0A5J9W492</accession>
<keyword evidence="3" id="KW-0378">Hydrolase</keyword>
<evidence type="ECO:0000256" key="2">
    <source>
        <dbReference type="ARBA" id="ARBA00022670"/>
    </source>
</evidence>
<dbReference type="SUPFAM" id="SSF54001">
    <property type="entry name" value="Cysteine proteinases"/>
    <property type="match status" value="1"/>
</dbReference>
<dbReference type="Gramene" id="TVU42130">
    <property type="protein sequence ID" value="TVU42130"/>
    <property type="gene ID" value="EJB05_08521"/>
</dbReference>
<dbReference type="EMBL" id="RWGY01000005">
    <property type="protein sequence ID" value="TVU42130.1"/>
    <property type="molecule type" value="Genomic_DNA"/>
</dbReference>
<feature type="non-terminal residue" evidence="5">
    <location>
        <position position="1"/>
    </location>
</feature>
<dbReference type="AlphaFoldDB" id="A0A5J9W492"/>
<dbReference type="Proteomes" id="UP000324897">
    <property type="component" value="Unassembled WGS sequence"/>
</dbReference>
<feature type="domain" description="Ubiquitin-like protease family profile" evidence="4">
    <location>
        <begin position="123"/>
        <end position="224"/>
    </location>
</feature>
<dbReference type="GO" id="GO:0008234">
    <property type="term" value="F:cysteine-type peptidase activity"/>
    <property type="evidence" value="ECO:0007669"/>
    <property type="project" value="InterPro"/>
</dbReference>
<dbReference type="Gene3D" id="3.40.395.10">
    <property type="entry name" value="Adenoviral Proteinase, Chain A"/>
    <property type="match status" value="1"/>
</dbReference>